<protein>
    <submittedName>
        <fullName evidence="2">Phage virion morphogenesis protein</fullName>
    </submittedName>
</protein>
<dbReference type="EMBL" id="LYMM01000002">
    <property type="protein sequence ID" value="PNU06476.1"/>
    <property type="molecule type" value="Genomic_DNA"/>
</dbReference>
<feature type="region of interest" description="Disordered" evidence="1">
    <location>
        <begin position="39"/>
        <end position="63"/>
    </location>
</feature>
<organism evidence="2 3">
    <name type="scientific">Novosphingobium guangzhouense</name>
    <dbReference type="NCBI Taxonomy" id="1850347"/>
    <lineage>
        <taxon>Bacteria</taxon>
        <taxon>Pseudomonadati</taxon>
        <taxon>Pseudomonadota</taxon>
        <taxon>Alphaproteobacteria</taxon>
        <taxon>Sphingomonadales</taxon>
        <taxon>Sphingomonadaceae</taxon>
        <taxon>Novosphingobium</taxon>
    </lineage>
</organism>
<reference evidence="2 3" key="1">
    <citation type="submission" date="2016-05" db="EMBL/GenBank/DDBJ databases">
        <title>Complete genome sequence of Novosphingobium guangzhouense SA925(T).</title>
        <authorList>
            <person name="Sha S."/>
        </authorList>
    </citation>
    <scope>NUCLEOTIDE SEQUENCE [LARGE SCALE GENOMIC DNA]</scope>
    <source>
        <strain evidence="2 3">SA925</strain>
    </source>
</reference>
<dbReference type="NCBIfam" id="TIGR01635">
    <property type="entry name" value="tail_comp_S"/>
    <property type="match status" value="1"/>
</dbReference>
<proteinExistence type="predicted"/>
<evidence type="ECO:0000313" key="3">
    <source>
        <dbReference type="Proteomes" id="UP000236327"/>
    </source>
</evidence>
<evidence type="ECO:0000313" key="2">
    <source>
        <dbReference type="EMBL" id="PNU06476.1"/>
    </source>
</evidence>
<evidence type="ECO:0000256" key="1">
    <source>
        <dbReference type="SAM" id="MobiDB-lite"/>
    </source>
</evidence>
<dbReference type="AlphaFoldDB" id="A0A2K2G613"/>
<gene>
    <name evidence="2" type="ORF">A8V01_02730</name>
</gene>
<accession>A0A2K2G613</accession>
<dbReference type="Pfam" id="PF05069">
    <property type="entry name" value="Phage_tail_S"/>
    <property type="match status" value="1"/>
</dbReference>
<dbReference type="InterPro" id="IPR006522">
    <property type="entry name" value="Phage_virion_morphogenesis"/>
</dbReference>
<sequence>MDEWFGQILAGMAPAERRKAALKLGQALRRSNLKRVADNVEPDGRPMVPRKPRLDRPGKLRKRQSGKMFKGLRKLRNWKIIADAEGVTIAPAGGNVDRVASVSHYGEVATVGYLRGGAPIRARYPVRRILGFAPDDEHTALEIAASLLQPEN</sequence>
<keyword evidence="3" id="KW-1185">Reference proteome</keyword>
<name>A0A2K2G613_9SPHN</name>
<dbReference type="Proteomes" id="UP000236327">
    <property type="component" value="Unassembled WGS sequence"/>
</dbReference>
<comment type="caution">
    <text evidence="2">The sequence shown here is derived from an EMBL/GenBank/DDBJ whole genome shotgun (WGS) entry which is preliminary data.</text>
</comment>